<protein>
    <submittedName>
        <fullName evidence="3">Uncharacterized protein</fullName>
    </submittedName>
</protein>
<feature type="signal peptide" evidence="2">
    <location>
        <begin position="1"/>
        <end position="20"/>
    </location>
</feature>
<feature type="non-terminal residue" evidence="3">
    <location>
        <position position="153"/>
    </location>
</feature>
<feature type="transmembrane region" description="Helical" evidence="1">
    <location>
        <begin position="86"/>
        <end position="106"/>
    </location>
</feature>
<dbReference type="Proteomes" id="UP001432322">
    <property type="component" value="Unassembled WGS sequence"/>
</dbReference>
<feature type="non-terminal residue" evidence="3">
    <location>
        <position position="1"/>
    </location>
</feature>
<evidence type="ECO:0000256" key="1">
    <source>
        <dbReference type="SAM" id="Phobius"/>
    </source>
</evidence>
<evidence type="ECO:0000256" key="2">
    <source>
        <dbReference type="SAM" id="SignalP"/>
    </source>
</evidence>
<sequence>YLLVIFSHFFFLFVFLASHASRVSRRPETLARFGCGGAGLGRHGHFRLLLHLLHHRLTGGLLHLLRGLSLCSSDLLLGAGLRLRRLLLTLLLRLSCLGLGLLHLLLSPCLSLLSLGLSLFLGLLSLGLGLLHLLLTRLLLLLHIRLDIGLHVL</sequence>
<dbReference type="AlphaFoldDB" id="A0AAV5W8X5"/>
<keyword evidence="1" id="KW-0812">Transmembrane</keyword>
<organism evidence="3 4">
    <name type="scientific">Pristionchus fissidentatus</name>
    <dbReference type="NCBI Taxonomy" id="1538716"/>
    <lineage>
        <taxon>Eukaryota</taxon>
        <taxon>Metazoa</taxon>
        <taxon>Ecdysozoa</taxon>
        <taxon>Nematoda</taxon>
        <taxon>Chromadorea</taxon>
        <taxon>Rhabditida</taxon>
        <taxon>Rhabditina</taxon>
        <taxon>Diplogasteromorpha</taxon>
        <taxon>Diplogasteroidea</taxon>
        <taxon>Neodiplogasteridae</taxon>
        <taxon>Pristionchus</taxon>
    </lineage>
</organism>
<evidence type="ECO:0000313" key="4">
    <source>
        <dbReference type="Proteomes" id="UP001432322"/>
    </source>
</evidence>
<accession>A0AAV5W8X5</accession>
<gene>
    <name evidence="3" type="ORF">PFISCL1PPCAC_18132</name>
</gene>
<dbReference type="EMBL" id="BTSY01000005">
    <property type="protein sequence ID" value="GMT26835.1"/>
    <property type="molecule type" value="Genomic_DNA"/>
</dbReference>
<keyword evidence="1" id="KW-1133">Transmembrane helix</keyword>
<name>A0AAV5W8X5_9BILA</name>
<evidence type="ECO:0000313" key="3">
    <source>
        <dbReference type="EMBL" id="GMT26835.1"/>
    </source>
</evidence>
<keyword evidence="2" id="KW-0732">Signal</keyword>
<feature type="chain" id="PRO_5043910467" evidence="2">
    <location>
        <begin position="21"/>
        <end position="153"/>
    </location>
</feature>
<keyword evidence="1" id="KW-0472">Membrane</keyword>
<proteinExistence type="predicted"/>
<feature type="transmembrane region" description="Helical" evidence="1">
    <location>
        <begin position="112"/>
        <end position="135"/>
    </location>
</feature>
<keyword evidence="4" id="KW-1185">Reference proteome</keyword>
<comment type="caution">
    <text evidence="3">The sequence shown here is derived from an EMBL/GenBank/DDBJ whole genome shotgun (WGS) entry which is preliminary data.</text>
</comment>
<reference evidence="3" key="1">
    <citation type="submission" date="2023-10" db="EMBL/GenBank/DDBJ databases">
        <title>Genome assembly of Pristionchus species.</title>
        <authorList>
            <person name="Yoshida K."/>
            <person name="Sommer R.J."/>
        </authorList>
    </citation>
    <scope>NUCLEOTIDE SEQUENCE</scope>
    <source>
        <strain evidence="3">RS5133</strain>
    </source>
</reference>